<evidence type="ECO:0000256" key="3">
    <source>
        <dbReference type="ARBA" id="ARBA00016840"/>
    </source>
</evidence>
<evidence type="ECO:0000313" key="6">
    <source>
        <dbReference type="EMBL" id="EFN79671.1"/>
    </source>
</evidence>
<dbReference type="InParanoid" id="E2BX88"/>
<name>E2BX88_HARSA</name>
<dbReference type="OrthoDB" id="7554758at2759"/>
<dbReference type="InterPro" id="IPR022083">
    <property type="entry name" value="KBP"/>
</dbReference>
<evidence type="ECO:0000256" key="5">
    <source>
        <dbReference type="ARBA" id="ARBA00023212"/>
    </source>
</evidence>
<dbReference type="Gene3D" id="1.25.40.10">
    <property type="entry name" value="Tetratricopeptide repeat domain"/>
    <property type="match status" value="1"/>
</dbReference>
<comment type="subcellular location">
    <subcellularLocation>
        <location evidence="1">Cytoplasm</location>
        <location evidence="1">Cytoskeleton</location>
    </subcellularLocation>
</comment>
<gene>
    <name evidence="6" type="ORF">EAI_13779</name>
</gene>
<evidence type="ECO:0000313" key="7">
    <source>
        <dbReference type="Proteomes" id="UP000008237"/>
    </source>
</evidence>
<dbReference type="AlphaFoldDB" id="E2BX88"/>
<accession>E2BX88</accession>
<dbReference type="OMA" id="DINARCY"/>
<dbReference type="Proteomes" id="UP000008237">
    <property type="component" value="Unassembled WGS sequence"/>
</dbReference>
<evidence type="ECO:0000256" key="1">
    <source>
        <dbReference type="ARBA" id="ARBA00004245"/>
    </source>
</evidence>
<dbReference type="EMBL" id="GL451230">
    <property type="protein sequence ID" value="EFN79671.1"/>
    <property type="molecule type" value="Genomic_DNA"/>
</dbReference>
<dbReference type="GO" id="GO:0005856">
    <property type="term" value="C:cytoskeleton"/>
    <property type="evidence" value="ECO:0007669"/>
    <property type="project" value="UniProtKB-SubCell"/>
</dbReference>
<sequence length="441" mass="51179">MSSKRPASDQKGTFVDSEDVSVMEVDLDPSMKIDEGAKSAENIKNAENIGNVTIDVSENLMDLLRLTTNIMINVIKNENLTKSDALLRQTEANMNKLFQFLHLGSSQNIKPDDSTILAQAYLNISTVYHNLNSKREKIYIAEAYLTRCIKLLKDKKVDRKTIMILISANFELGHIWYKLDNQEKSKKYYYEILQLYTLYTQGKDDYPVPVYIPSIIDINARCYFSNLDTLYWQALHDLSTLFNKANISVIENEIVVTHLHNLLAKYLKRMPSSMGRIKWVKHTIELAKLLLAYDRFVEAKNHIAAAAFAVRQFYDEEFEKIDISTFSEKMNALNNQYIYEYNRINLCWASYGVTLLCASIRRLFTQNNIREDESHETDFRQSESGNDSATQPTKLLFIDLEEELREFTAIDRDTIENCHTLAHCKWKAYESIKLFLKRKAI</sequence>
<evidence type="ECO:0000256" key="4">
    <source>
        <dbReference type="ARBA" id="ARBA00022490"/>
    </source>
</evidence>
<dbReference type="InterPro" id="IPR011990">
    <property type="entry name" value="TPR-like_helical_dom_sf"/>
</dbReference>
<keyword evidence="4" id="KW-0963">Cytoplasm</keyword>
<dbReference type="PANTHER" id="PTHR46321">
    <property type="entry name" value="KIF1-BINDING PROTEIN"/>
    <property type="match status" value="1"/>
</dbReference>
<keyword evidence="7" id="KW-1185">Reference proteome</keyword>
<reference evidence="6 7" key="1">
    <citation type="journal article" date="2010" name="Science">
        <title>Genomic comparison of the ants Camponotus floridanus and Harpegnathos saltator.</title>
        <authorList>
            <person name="Bonasio R."/>
            <person name="Zhang G."/>
            <person name="Ye C."/>
            <person name="Mutti N.S."/>
            <person name="Fang X."/>
            <person name="Qin N."/>
            <person name="Donahue G."/>
            <person name="Yang P."/>
            <person name="Li Q."/>
            <person name="Li C."/>
            <person name="Zhang P."/>
            <person name="Huang Z."/>
            <person name="Berger S.L."/>
            <person name="Reinberg D."/>
            <person name="Wang J."/>
            <person name="Liebig J."/>
        </authorList>
    </citation>
    <scope>NUCLEOTIDE SEQUENCE [LARGE SCALE GENOMIC DNA]</scope>
    <source>
        <strain evidence="6 7">R22 G/1</strain>
    </source>
</reference>
<comment type="similarity">
    <text evidence="2">Belongs to the KIF-binding protein family.</text>
</comment>
<dbReference type="PANTHER" id="PTHR46321:SF1">
    <property type="entry name" value="KIF-BINDING PROTEIN"/>
    <property type="match status" value="1"/>
</dbReference>
<dbReference type="Pfam" id="PF12309">
    <property type="entry name" value="KBP_C"/>
    <property type="match status" value="1"/>
</dbReference>
<organism evidence="7">
    <name type="scientific">Harpegnathos saltator</name>
    <name type="common">Jerdon's jumping ant</name>
    <dbReference type="NCBI Taxonomy" id="610380"/>
    <lineage>
        <taxon>Eukaryota</taxon>
        <taxon>Metazoa</taxon>
        <taxon>Ecdysozoa</taxon>
        <taxon>Arthropoda</taxon>
        <taxon>Hexapoda</taxon>
        <taxon>Insecta</taxon>
        <taxon>Pterygota</taxon>
        <taxon>Neoptera</taxon>
        <taxon>Endopterygota</taxon>
        <taxon>Hymenoptera</taxon>
        <taxon>Apocrita</taxon>
        <taxon>Aculeata</taxon>
        <taxon>Formicoidea</taxon>
        <taxon>Formicidae</taxon>
        <taxon>Ponerinae</taxon>
        <taxon>Ponerini</taxon>
        <taxon>Harpegnathos</taxon>
    </lineage>
</organism>
<keyword evidence="5" id="KW-0206">Cytoskeleton</keyword>
<protein>
    <recommendedName>
        <fullName evidence="3">KIF-binding protein</fullName>
    </recommendedName>
</protein>
<proteinExistence type="inferred from homology"/>
<evidence type="ECO:0000256" key="2">
    <source>
        <dbReference type="ARBA" id="ARBA00010305"/>
    </source>
</evidence>